<dbReference type="GO" id="GO:0003677">
    <property type="term" value="F:DNA binding"/>
    <property type="evidence" value="ECO:0007669"/>
    <property type="project" value="UniProtKB-UniRule"/>
</dbReference>
<dbReference type="CDD" id="cd20074">
    <property type="entry name" value="XPF_nuclease_Mus81"/>
    <property type="match status" value="1"/>
</dbReference>
<dbReference type="InterPro" id="IPR042530">
    <property type="entry name" value="EME1/EME2_C"/>
</dbReference>
<dbReference type="SUPFAM" id="SSF52980">
    <property type="entry name" value="Restriction endonuclease-like"/>
    <property type="match status" value="1"/>
</dbReference>
<dbReference type="FunFam" id="3.40.50.10130:FF:000003">
    <property type="entry name" value="Crossover junction endonuclease MUS81"/>
    <property type="match status" value="1"/>
</dbReference>
<dbReference type="InterPro" id="IPR010996">
    <property type="entry name" value="HHH_MUS81"/>
</dbReference>
<evidence type="ECO:0000256" key="5">
    <source>
        <dbReference type="ARBA" id="ARBA00022723"/>
    </source>
</evidence>
<dbReference type="GO" id="GO:0000727">
    <property type="term" value="P:double-strand break repair via break-induced replication"/>
    <property type="evidence" value="ECO:0007669"/>
    <property type="project" value="UniProtKB-UniRule"/>
</dbReference>
<dbReference type="InterPro" id="IPR047417">
    <property type="entry name" value="WHD_MUS81"/>
</dbReference>
<comment type="subunit">
    <text evidence="13">Interacts with EME1.</text>
</comment>
<protein>
    <recommendedName>
        <fullName evidence="13">Crossover junction endonuclease MUS81</fullName>
        <ecNumber evidence="13">3.1.22.-</ecNumber>
    </recommendedName>
</protein>
<gene>
    <name evidence="15" type="ORF">PIBRA_LOCUS10202</name>
</gene>
<dbReference type="AlphaFoldDB" id="A0A9P0XGD8"/>
<dbReference type="SMART" id="SM00891">
    <property type="entry name" value="ERCC4"/>
    <property type="match status" value="1"/>
</dbReference>
<dbReference type="Gene3D" id="1.10.150.110">
    <property type="entry name" value="DNA polymerase beta, N-terminal domain-like"/>
    <property type="match status" value="1"/>
</dbReference>
<dbReference type="InterPro" id="IPR006166">
    <property type="entry name" value="ERCC4_domain"/>
</dbReference>
<dbReference type="Proteomes" id="UP001152562">
    <property type="component" value="Unassembled WGS sequence"/>
</dbReference>
<evidence type="ECO:0000256" key="9">
    <source>
        <dbReference type="ARBA" id="ARBA00022842"/>
    </source>
</evidence>
<dbReference type="Pfam" id="PF14716">
    <property type="entry name" value="HHH_8"/>
    <property type="match status" value="1"/>
</dbReference>
<dbReference type="GO" id="GO:0008821">
    <property type="term" value="F:crossover junction DNA endonuclease activity"/>
    <property type="evidence" value="ECO:0007669"/>
    <property type="project" value="UniProtKB-UniRule"/>
</dbReference>
<name>A0A9P0XGD8_PIEBR</name>
<accession>A0A9P0XGD8</accession>
<keyword evidence="16" id="KW-1185">Reference proteome</keyword>
<dbReference type="InterPro" id="IPR011335">
    <property type="entry name" value="Restrct_endonuc-II-like"/>
</dbReference>
<dbReference type="GO" id="GO:0031573">
    <property type="term" value="P:mitotic intra-S DNA damage checkpoint signaling"/>
    <property type="evidence" value="ECO:0007669"/>
    <property type="project" value="TreeGrafter"/>
</dbReference>
<evidence type="ECO:0000256" key="3">
    <source>
        <dbReference type="ARBA" id="ARBA00010015"/>
    </source>
</evidence>
<evidence type="ECO:0000256" key="6">
    <source>
        <dbReference type="ARBA" id="ARBA00022759"/>
    </source>
</evidence>
<evidence type="ECO:0000259" key="14">
    <source>
        <dbReference type="SMART" id="SM00891"/>
    </source>
</evidence>
<evidence type="ECO:0000256" key="10">
    <source>
        <dbReference type="ARBA" id="ARBA00023172"/>
    </source>
</evidence>
<evidence type="ECO:0000256" key="13">
    <source>
        <dbReference type="RuleBase" id="RU369042"/>
    </source>
</evidence>
<keyword evidence="10 13" id="KW-0233">DNA recombination</keyword>
<keyword evidence="6 13" id="KW-0255">Endonuclease</keyword>
<keyword evidence="8 13" id="KW-0378">Hydrolase</keyword>
<reference evidence="15" key="1">
    <citation type="submission" date="2022-05" db="EMBL/GenBank/DDBJ databases">
        <authorList>
            <person name="Okamura Y."/>
        </authorList>
    </citation>
    <scope>NUCLEOTIDE SEQUENCE</scope>
</reference>
<evidence type="ECO:0000256" key="12">
    <source>
        <dbReference type="ARBA" id="ARBA00023242"/>
    </source>
</evidence>
<comment type="cofactor">
    <cofactor evidence="1 13">
        <name>Mg(2+)</name>
        <dbReference type="ChEBI" id="CHEBI:18420"/>
    </cofactor>
</comment>
<evidence type="ECO:0000313" key="15">
    <source>
        <dbReference type="EMBL" id="CAH4033980.1"/>
    </source>
</evidence>
<organism evidence="15 16">
    <name type="scientific">Pieris brassicae</name>
    <name type="common">White butterfly</name>
    <name type="synonym">Large white butterfly</name>
    <dbReference type="NCBI Taxonomy" id="7116"/>
    <lineage>
        <taxon>Eukaryota</taxon>
        <taxon>Metazoa</taxon>
        <taxon>Ecdysozoa</taxon>
        <taxon>Arthropoda</taxon>
        <taxon>Hexapoda</taxon>
        <taxon>Insecta</taxon>
        <taxon>Pterygota</taxon>
        <taxon>Neoptera</taxon>
        <taxon>Endopterygota</taxon>
        <taxon>Lepidoptera</taxon>
        <taxon>Glossata</taxon>
        <taxon>Ditrysia</taxon>
        <taxon>Papilionoidea</taxon>
        <taxon>Pieridae</taxon>
        <taxon>Pierinae</taxon>
        <taxon>Pieris</taxon>
    </lineage>
</organism>
<dbReference type="GO" id="GO:0006308">
    <property type="term" value="P:DNA catabolic process"/>
    <property type="evidence" value="ECO:0007669"/>
    <property type="project" value="UniProtKB-UniRule"/>
</dbReference>
<dbReference type="GO" id="GO:0000712">
    <property type="term" value="P:resolution of meiotic recombination intermediates"/>
    <property type="evidence" value="ECO:0007669"/>
    <property type="project" value="TreeGrafter"/>
</dbReference>
<dbReference type="CDD" id="cd21036">
    <property type="entry name" value="WH_MUS81"/>
    <property type="match status" value="1"/>
</dbReference>
<evidence type="ECO:0000313" key="16">
    <source>
        <dbReference type="Proteomes" id="UP001152562"/>
    </source>
</evidence>
<feature type="domain" description="ERCC4" evidence="14">
    <location>
        <begin position="317"/>
        <end position="409"/>
    </location>
</feature>
<dbReference type="Gene3D" id="1.10.10.10">
    <property type="entry name" value="Winged helix-like DNA-binding domain superfamily/Winged helix DNA-binding domain"/>
    <property type="match status" value="1"/>
</dbReference>
<evidence type="ECO:0000256" key="4">
    <source>
        <dbReference type="ARBA" id="ARBA00022722"/>
    </source>
</evidence>
<keyword evidence="9 13" id="KW-0460">Magnesium</keyword>
<dbReference type="PANTHER" id="PTHR13451">
    <property type="entry name" value="CLASS II CROSSOVER JUNCTION ENDONUCLEASE MUS81"/>
    <property type="match status" value="1"/>
</dbReference>
<dbReference type="InterPro" id="IPR047416">
    <property type="entry name" value="XPF_nuclease_Mus81"/>
</dbReference>
<dbReference type="InterPro" id="IPR033309">
    <property type="entry name" value="Mus81"/>
</dbReference>
<dbReference type="GO" id="GO:0046872">
    <property type="term" value="F:metal ion binding"/>
    <property type="evidence" value="ECO:0007669"/>
    <property type="project" value="UniProtKB-UniRule"/>
</dbReference>
<dbReference type="OrthoDB" id="5963188at2759"/>
<dbReference type="InterPro" id="IPR036388">
    <property type="entry name" value="WH-like_DNA-bd_sf"/>
</dbReference>
<keyword evidence="4 13" id="KW-0540">Nuclease</keyword>
<dbReference type="GO" id="GO:0005634">
    <property type="term" value="C:nucleus"/>
    <property type="evidence" value="ECO:0007669"/>
    <property type="project" value="UniProtKB-SubCell"/>
</dbReference>
<comment type="function">
    <text evidence="13">Interacts with EME1 to form a DNA structure-specific endonuclease with substrate preference for branched DNA structures with a 5'-end at the branch nick. Typical substrates include 3'-flap structures, D-loops, replication forks and nicked Holliday junctions. May be required in mitosis for the processing of stalled or collapsed replication fork intermediates. May be required in meiosis for the repair of meiosis-specific double strand breaks subsequent to single-end invasion (SEI).</text>
</comment>
<comment type="caution">
    <text evidence="15">The sequence shown here is derived from an EMBL/GenBank/DDBJ whole genome shotgun (WGS) entry which is preliminary data.</text>
</comment>
<keyword evidence="5 13" id="KW-0479">Metal-binding</keyword>
<proteinExistence type="inferred from homology"/>
<evidence type="ECO:0000256" key="7">
    <source>
        <dbReference type="ARBA" id="ARBA00022763"/>
    </source>
</evidence>
<comment type="subcellular location">
    <subcellularLocation>
        <location evidence="2 13">Nucleus</location>
    </subcellularLocation>
</comment>
<keyword evidence="11 13" id="KW-0234">DNA repair</keyword>
<dbReference type="EMBL" id="CALOZG010000035">
    <property type="protein sequence ID" value="CAH4033980.1"/>
    <property type="molecule type" value="Genomic_DNA"/>
</dbReference>
<dbReference type="GO" id="GO:0048257">
    <property type="term" value="F:3'-flap endonuclease activity"/>
    <property type="evidence" value="ECO:0007669"/>
    <property type="project" value="TreeGrafter"/>
</dbReference>
<dbReference type="SUPFAM" id="SSF47802">
    <property type="entry name" value="DNA polymerase beta, N-terminal domain-like"/>
    <property type="match status" value="1"/>
</dbReference>
<dbReference type="Gene3D" id="3.40.50.10130">
    <property type="match status" value="1"/>
</dbReference>
<dbReference type="InterPro" id="IPR027421">
    <property type="entry name" value="DNA_pol_lamdba_lyase_dom_sf"/>
</dbReference>
<evidence type="ECO:0000256" key="8">
    <source>
        <dbReference type="ARBA" id="ARBA00022801"/>
    </source>
</evidence>
<evidence type="ECO:0000256" key="2">
    <source>
        <dbReference type="ARBA" id="ARBA00004123"/>
    </source>
</evidence>
<dbReference type="Pfam" id="PF02732">
    <property type="entry name" value="ERCC4"/>
    <property type="match status" value="1"/>
</dbReference>
<dbReference type="Gene3D" id="1.10.150.670">
    <property type="entry name" value="Crossover junction endonuclease EME1, DNA-binding domain"/>
    <property type="match status" value="1"/>
</dbReference>
<evidence type="ECO:0000256" key="1">
    <source>
        <dbReference type="ARBA" id="ARBA00001946"/>
    </source>
</evidence>
<keyword evidence="7 13" id="KW-0227">DNA damage</keyword>
<evidence type="ECO:0000256" key="11">
    <source>
        <dbReference type="ARBA" id="ARBA00023204"/>
    </source>
</evidence>
<dbReference type="PANTHER" id="PTHR13451:SF0">
    <property type="entry name" value="CROSSOVER JUNCTION ENDONUCLEASE MUS81"/>
    <property type="match status" value="1"/>
</dbReference>
<sequence length="570" mass="65331">MNPVAGKRLTYKRMRPNPLFEKCLEKIYEEARLNNTKYLPIIKEAMSSLSKYPLPLKSGADCAILKGFNKSLCILLDKYVLEAVPKNYLSHNTTTTDEVIDLETHLSPDINDYTCKPLCTQEIIDVENCNASIVQHIDNIGNSPKSSCSEILPKKGIYKPQFKSGAFAILLGLLEHYQQNTEKNLSKDEIIQVAQKYCEESFKVTKTVRYSAWSSMARLINKGLVMKSQSKNITYALTEKGVSMAYNLWNEYKTKPSTHKFMFQKPMEDVDIRNVSSSDNLINLPEINPFEKRHAGCEEVLTNHLVIYLPANSYDIVLLIDKNEKNGNEDPFHNYPDLKYELRSLKVGDFTWIARNHVSHEELVLPYIIERKRMDDLGASIKDGRFHEQKFRLRKCGLKHVFYLVESYDKNKHVGLPLPSLMQALANTRIQDGFKIYYTDSLIKSHRFLAMMTKRLQVEYMNKSLRGTSCNPKDGMLMTFNYFNKSSVKTKVLSVTEMFIKMLLQLKGMSIEKALAITSVYKTPKSLLIAYENCDTKLGALLLAHLKYGDLNRNVGPTVSKAIFQLFTSY</sequence>
<dbReference type="Pfam" id="PF21136">
    <property type="entry name" value="WHD_MUS81"/>
    <property type="match status" value="1"/>
</dbReference>
<keyword evidence="12 13" id="KW-0539">Nucleus</keyword>
<dbReference type="Pfam" id="PF21292">
    <property type="entry name" value="EME1-MUS81_C"/>
    <property type="match status" value="1"/>
</dbReference>
<dbReference type="GO" id="GO:0048476">
    <property type="term" value="C:Holliday junction resolvase complex"/>
    <property type="evidence" value="ECO:0007669"/>
    <property type="project" value="UniProtKB-UniRule"/>
</dbReference>
<comment type="similarity">
    <text evidence="3 13">Belongs to the XPF family.</text>
</comment>
<dbReference type="EC" id="3.1.22.-" evidence="13"/>